<comment type="similarity">
    <text evidence="9">Belongs to the class-III pyridoxal-phosphate-dependent aminotransferase family. BioA subfamily.</text>
</comment>
<dbReference type="InterPro" id="IPR005814">
    <property type="entry name" value="Aminotrans_3"/>
</dbReference>
<feature type="binding site" evidence="9">
    <location>
        <position position="276"/>
    </location>
    <ligand>
        <name>substrate</name>
    </ligand>
</feature>
<evidence type="ECO:0000256" key="2">
    <source>
        <dbReference type="ARBA" id="ARBA00005063"/>
    </source>
</evidence>
<dbReference type="AlphaFoldDB" id="V8GA13"/>
<dbReference type="NCBIfam" id="NF004624">
    <property type="entry name" value="PRK05964.1"/>
    <property type="match status" value="1"/>
</dbReference>
<feature type="binding site" evidence="9">
    <location>
        <position position="146"/>
    </location>
    <ligand>
        <name>substrate</name>
    </ligand>
</feature>
<comment type="cofactor">
    <cofactor evidence="1 9">
        <name>pyridoxal 5'-phosphate</name>
        <dbReference type="ChEBI" id="CHEBI:597326"/>
    </cofactor>
</comment>
<evidence type="ECO:0000256" key="9">
    <source>
        <dbReference type="HAMAP-Rule" id="MF_00834"/>
    </source>
</evidence>
<dbReference type="NCBIfam" id="TIGR00508">
    <property type="entry name" value="bioA"/>
    <property type="match status" value="1"/>
</dbReference>
<feature type="binding site" evidence="9">
    <location>
        <position position="247"/>
    </location>
    <ligand>
        <name>pyridoxal 5'-phosphate</name>
        <dbReference type="ChEBI" id="CHEBI:597326"/>
    </ligand>
</feature>
<sequence>MTEQEILSIDRNHIWHPYASIDNDMPIFTVDHAHQATITLKNGHTLIDGMSSWWSAIHGYNHPRLNQAAHQQLSKMSHVMFGGLTHEPAARLAKQLLTLLHPDLNKIFFADSGSVAVEVAMKMAMQYQHAKGLTKKQKFATIRSGYHGDTWHAMSVCDPDTGMHNLFTRNLPLQYFLPQPSTVFGASWKVEDIQPLKNLLELHHQDIAALILEPIVQGAGGMYFYSPEYLHQAKALCDQYQVLIIFDEIATGFGRTGKLFAYQHAAVIPDIICLGKALTGGYLTLSATITQSHIAETICAGDAKCFMHGPTFMGNPLACSIAYESLQLLIENDWQKQVNHINELFQKLLLPISSRPYIKELRILGAIAVLELHTPVNMKTLTPRFVEQGVWIRPFGKLVYLMPPYIISPQELTQLITGMINALDDEYGVTP</sequence>
<dbReference type="GO" id="GO:0005737">
    <property type="term" value="C:cytoplasm"/>
    <property type="evidence" value="ECO:0007669"/>
    <property type="project" value="UniProtKB-SubCell"/>
</dbReference>
<keyword evidence="3 9" id="KW-0032">Aminotransferase</keyword>
<feature type="binding site" evidence="9">
    <location>
        <position position="53"/>
    </location>
    <ligand>
        <name>substrate</name>
    </ligand>
</feature>
<feature type="binding site" evidence="9">
    <location>
        <position position="393"/>
    </location>
    <ligand>
        <name>substrate</name>
    </ligand>
</feature>
<dbReference type="NCBIfam" id="NF005940">
    <property type="entry name" value="PRK07986.1"/>
    <property type="match status" value="1"/>
</dbReference>
<name>V8GA13_9BURK</name>
<comment type="function">
    <text evidence="9">Catalyzes the transfer of the alpha-amino group from S-adenosyl-L-methionine (SAM) to 7-keto-8-aminopelargonic acid (KAPA) to form 7,8-diaminopelargonic acid (DAPA). It is the only aminotransferase known to utilize SAM as an amino donor.</text>
</comment>
<dbReference type="InterPro" id="IPR015422">
    <property type="entry name" value="PyrdxlP-dep_Trfase_small"/>
</dbReference>
<dbReference type="UniPathway" id="UPA00078">
    <property type="reaction ID" value="UER00160"/>
</dbReference>
<proteinExistence type="inferred from homology"/>
<dbReference type="GO" id="GO:0004015">
    <property type="term" value="F:adenosylmethionine-8-amino-7-oxononanoate transaminase activity"/>
    <property type="evidence" value="ECO:0007669"/>
    <property type="project" value="UniProtKB-UniRule"/>
</dbReference>
<dbReference type="Gene3D" id="3.90.1150.10">
    <property type="entry name" value="Aspartate Aminotransferase, domain 1"/>
    <property type="match status" value="1"/>
</dbReference>
<accession>V8GA13</accession>
<dbReference type="CDD" id="cd00610">
    <property type="entry name" value="OAT_like"/>
    <property type="match status" value="1"/>
</dbReference>
<comment type="subunit">
    <text evidence="9">Homodimer.</text>
</comment>
<dbReference type="InterPro" id="IPR049704">
    <property type="entry name" value="Aminotrans_3_PPA_site"/>
</dbReference>
<keyword evidence="4 9" id="KW-0808">Transferase</keyword>
<feature type="binding site" evidence="9">
    <location>
        <begin position="310"/>
        <end position="311"/>
    </location>
    <ligand>
        <name>pyridoxal 5'-phosphate</name>
        <dbReference type="ChEBI" id="CHEBI:597326"/>
    </ligand>
</feature>
<dbReference type="InterPro" id="IPR005815">
    <property type="entry name" value="BioA"/>
</dbReference>
<evidence type="ECO:0000256" key="5">
    <source>
        <dbReference type="ARBA" id="ARBA00022691"/>
    </source>
</evidence>
<dbReference type="SUPFAM" id="SSF53383">
    <property type="entry name" value="PLP-dependent transferases"/>
    <property type="match status" value="1"/>
</dbReference>
<dbReference type="RefSeq" id="WP_023949106.1">
    <property type="nucleotide sequence ID" value="NZ_AYSV01000008.1"/>
</dbReference>
<evidence type="ECO:0000256" key="7">
    <source>
        <dbReference type="ARBA" id="ARBA00022898"/>
    </source>
</evidence>
<keyword evidence="9" id="KW-0963">Cytoplasm</keyword>
<dbReference type="HAMAP" id="MF_00834">
    <property type="entry name" value="BioA"/>
    <property type="match status" value="1"/>
</dbReference>
<dbReference type="Gene3D" id="3.40.640.10">
    <property type="entry name" value="Type I PLP-dependent aspartate aminotransferase-like (Major domain)"/>
    <property type="match status" value="1"/>
</dbReference>
<dbReference type="PIRSF" id="PIRSF000521">
    <property type="entry name" value="Transaminase_4ab_Lys_Orn"/>
    <property type="match status" value="1"/>
</dbReference>
<dbReference type="Pfam" id="PF00202">
    <property type="entry name" value="Aminotran_3"/>
    <property type="match status" value="1"/>
</dbReference>
<evidence type="ECO:0000256" key="1">
    <source>
        <dbReference type="ARBA" id="ARBA00001933"/>
    </source>
</evidence>
<keyword evidence="5 9" id="KW-0949">S-adenosyl-L-methionine</keyword>
<evidence type="ECO:0000256" key="3">
    <source>
        <dbReference type="ARBA" id="ARBA00022576"/>
    </source>
</evidence>
<dbReference type="FunFam" id="3.40.640.10:FF:000041">
    <property type="entry name" value="Adenosylmethionine-8-amino-7-oxononanoate aminotransferase"/>
    <property type="match status" value="1"/>
</dbReference>
<evidence type="ECO:0000313" key="11">
    <source>
        <dbReference type="Proteomes" id="UP000018766"/>
    </source>
</evidence>
<feature type="site" description="Participates in the substrate recognition with KAPA and in a stacking interaction with the adenine ring of SAM" evidence="9">
    <location>
        <position position="18"/>
    </location>
</feature>
<dbReference type="EMBL" id="AYSV01000008">
    <property type="protein sequence ID" value="ETD72946.1"/>
    <property type="molecule type" value="Genomic_DNA"/>
</dbReference>
<feature type="binding site" evidence="9">
    <location>
        <position position="309"/>
    </location>
    <ligand>
        <name>substrate</name>
    </ligand>
</feature>
<dbReference type="PROSITE" id="PS00600">
    <property type="entry name" value="AA_TRANSFER_CLASS_3"/>
    <property type="match status" value="1"/>
</dbReference>
<keyword evidence="6 9" id="KW-0093">Biotin biosynthesis</keyword>
<evidence type="ECO:0000313" key="10">
    <source>
        <dbReference type="EMBL" id="ETD72946.1"/>
    </source>
</evidence>
<keyword evidence="7 9" id="KW-0663">Pyridoxal phosphate</keyword>
<dbReference type="InterPro" id="IPR015424">
    <property type="entry name" value="PyrdxlP-dep_Trfase"/>
</dbReference>
<dbReference type="GO" id="GO:0009102">
    <property type="term" value="P:biotin biosynthetic process"/>
    <property type="evidence" value="ECO:0007669"/>
    <property type="project" value="UniProtKB-UniRule"/>
</dbReference>
<comment type="pathway">
    <text evidence="2 9">Cofactor biosynthesis; biotin biosynthesis; 7,8-diaminononanoate from 8-amino-7-oxononanoate (SAM route): step 1/1.</text>
</comment>
<feature type="modified residue" description="N6-(pyridoxal phosphate)lysine" evidence="9">
    <location>
        <position position="276"/>
    </location>
</feature>
<evidence type="ECO:0000256" key="8">
    <source>
        <dbReference type="ARBA" id="ARBA00048449"/>
    </source>
</evidence>
<evidence type="ECO:0000256" key="4">
    <source>
        <dbReference type="ARBA" id="ARBA00022679"/>
    </source>
</evidence>
<dbReference type="PANTHER" id="PTHR42684">
    <property type="entry name" value="ADENOSYLMETHIONINE-8-AMINO-7-OXONONANOATE AMINOTRANSFERASE"/>
    <property type="match status" value="1"/>
</dbReference>
<comment type="caution">
    <text evidence="10">The sequence shown here is derived from an EMBL/GenBank/DDBJ whole genome shotgun (WGS) entry which is preliminary data.</text>
</comment>
<keyword evidence="11" id="KW-1185">Reference proteome</keyword>
<dbReference type="OrthoDB" id="3398487at2"/>
<comment type="catalytic activity">
    <reaction evidence="8 9">
        <text>(8S)-8-amino-7-oxononanoate + S-adenosyl-L-methionine = S-adenosyl-4-methylsulfanyl-2-oxobutanoate + (7R,8S)-7,8-diammoniononanoate</text>
        <dbReference type="Rhea" id="RHEA:16861"/>
        <dbReference type="ChEBI" id="CHEBI:16490"/>
        <dbReference type="ChEBI" id="CHEBI:59789"/>
        <dbReference type="ChEBI" id="CHEBI:149468"/>
        <dbReference type="ChEBI" id="CHEBI:149469"/>
        <dbReference type="EC" id="2.6.1.62"/>
    </reaction>
</comment>
<dbReference type="InterPro" id="IPR015421">
    <property type="entry name" value="PyrdxlP-dep_Trfase_major"/>
</dbReference>
<gene>
    <name evidence="9" type="primary">bioA</name>
    <name evidence="10" type="ORF">V757_01355</name>
</gene>
<feature type="binding site" evidence="9">
    <location>
        <begin position="113"/>
        <end position="114"/>
    </location>
    <ligand>
        <name>pyridoxal 5'-phosphate</name>
        <dbReference type="ChEBI" id="CHEBI:597326"/>
    </ligand>
</feature>
<protein>
    <recommendedName>
        <fullName evidence="9">Adenosylmethionine-8-amino-7-oxononanoate aminotransferase</fullName>
        <ecNumber evidence="9">2.6.1.62</ecNumber>
    </recommendedName>
    <alternativeName>
        <fullName evidence="9">7,8-diamino-pelargonic acid aminotransferase</fullName>
        <shortName evidence="9">DAPA AT</shortName>
        <shortName evidence="9">DAPA aminotransferase</shortName>
    </alternativeName>
    <alternativeName>
        <fullName evidence="9">7,8-diaminononanoate synthase</fullName>
        <shortName evidence="9">DANS</shortName>
    </alternativeName>
    <alternativeName>
        <fullName evidence="9">Diaminopelargonic acid synthase</fullName>
    </alternativeName>
</protein>
<dbReference type="Proteomes" id="UP000018766">
    <property type="component" value="Unassembled WGS sequence"/>
</dbReference>
<reference evidence="10 11" key="1">
    <citation type="submission" date="2013-11" db="EMBL/GenBank/DDBJ databases">
        <title>Genomic analysis of Pelistega sp. HM-7.</title>
        <authorList>
            <person name="Kumbhare S.V."/>
            <person name="Shetty S.A."/>
            <person name="Sharma O."/>
            <person name="Dhotre D.P."/>
        </authorList>
    </citation>
    <scope>NUCLEOTIDE SEQUENCE [LARGE SCALE GENOMIC DNA]</scope>
    <source>
        <strain evidence="10 11">HM-7</strain>
    </source>
</reference>
<dbReference type="GO" id="GO:0030170">
    <property type="term" value="F:pyridoxal phosphate binding"/>
    <property type="evidence" value="ECO:0007669"/>
    <property type="project" value="UniProtKB-UniRule"/>
</dbReference>
<dbReference type="PATRIC" id="fig|1414851.3.peg.290"/>
<dbReference type="PANTHER" id="PTHR42684:SF17">
    <property type="entry name" value="ADENOSYLMETHIONINE-8-AMINO-7-OXONONANOATE AMINOTRANSFERASE"/>
    <property type="match status" value="1"/>
</dbReference>
<dbReference type="EC" id="2.6.1.62" evidence="9"/>
<organism evidence="10 11">
    <name type="scientific">Pelistega indica</name>
    <dbReference type="NCBI Taxonomy" id="1414851"/>
    <lineage>
        <taxon>Bacteria</taxon>
        <taxon>Pseudomonadati</taxon>
        <taxon>Pseudomonadota</taxon>
        <taxon>Betaproteobacteria</taxon>
        <taxon>Burkholderiales</taxon>
        <taxon>Alcaligenaceae</taxon>
        <taxon>Pelistega</taxon>
    </lineage>
</organism>
<evidence type="ECO:0000256" key="6">
    <source>
        <dbReference type="ARBA" id="ARBA00022756"/>
    </source>
</evidence>
<comment type="subcellular location">
    <subcellularLocation>
        <location evidence="9">Cytoplasm</location>
    </subcellularLocation>
</comment>